<sequence>MPSMNFAVLKQLSLISVSVSGEVIHGLLASCHALQSLYMSEVGAKGCLRIISPTLRSIGFRDGSIGITELVIEDAPHLVKLLIPYSCRQYDCVTIRVISAPKLEILGPFLPVLFRQLVSQGISPVSLSSSMRAAKVLALRSSGYELHAVLNILGWFPCLETLYVIFHPHKYHGIDTTNDPQYDPLHPIECLQNHLKNVVFKSFVGHEKQVNFARFFVLNAKVVNKIEFEHLDYKSESVAYQHRLLQVENRASRDAQFEFRSKPVRSDCDVNKHIHDMSMADPFRHCQNWVKV</sequence>
<evidence type="ECO:0000313" key="2">
    <source>
        <dbReference type="Proteomes" id="UP001732700"/>
    </source>
</evidence>
<accession>A0ACD6AS63</accession>
<evidence type="ECO:0000313" key="1">
    <source>
        <dbReference type="EnsemblPlants" id="AVESA.00010b.r2.UnG1418470.1.CDS"/>
    </source>
</evidence>
<reference evidence="1" key="1">
    <citation type="submission" date="2025-09" db="UniProtKB">
        <authorList>
            <consortium name="EnsemblPlants"/>
        </authorList>
    </citation>
    <scope>IDENTIFICATION</scope>
</reference>
<proteinExistence type="predicted"/>
<dbReference type="EnsemblPlants" id="AVESA.00010b.r2.UnG1418470.1">
    <property type="protein sequence ID" value="AVESA.00010b.r2.UnG1418470.1.CDS"/>
    <property type="gene ID" value="AVESA.00010b.r2.UnG1418470"/>
</dbReference>
<protein>
    <submittedName>
        <fullName evidence="1">Uncharacterized protein</fullName>
    </submittedName>
</protein>
<name>A0ACD6AS63_AVESA</name>
<organism evidence="1 2">
    <name type="scientific">Avena sativa</name>
    <name type="common">Oat</name>
    <dbReference type="NCBI Taxonomy" id="4498"/>
    <lineage>
        <taxon>Eukaryota</taxon>
        <taxon>Viridiplantae</taxon>
        <taxon>Streptophyta</taxon>
        <taxon>Embryophyta</taxon>
        <taxon>Tracheophyta</taxon>
        <taxon>Spermatophyta</taxon>
        <taxon>Magnoliopsida</taxon>
        <taxon>Liliopsida</taxon>
        <taxon>Poales</taxon>
        <taxon>Poaceae</taxon>
        <taxon>BOP clade</taxon>
        <taxon>Pooideae</taxon>
        <taxon>Poodae</taxon>
        <taxon>Poeae</taxon>
        <taxon>Poeae Chloroplast Group 1 (Aveneae type)</taxon>
        <taxon>Aveninae</taxon>
        <taxon>Avena</taxon>
    </lineage>
</organism>
<dbReference type="Proteomes" id="UP001732700">
    <property type="component" value="Unassembled WGS sequence"/>
</dbReference>
<keyword evidence="2" id="KW-1185">Reference proteome</keyword>